<keyword evidence="3" id="KW-1185">Reference proteome</keyword>
<feature type="region of interest" description="Disordered" evidence="1">
    <location>
        <begin position="1"/>
        <end position="27"/>
    </location>
</feature>
<organism evidence="2 3">
    <name type="scientific">Clonostachys rhizophaga</name>
    <dbReference type="NCBI Taxonomy" id="160324"/>
    <lineage>
        <taxon>Eukaryota</taxon>
        <taxon>Fungi</taxon>
        <taxon>Dikarya</taxon>
        <taxon>Ascomycota</taxon>
        <taxon>Pezizomycotina</taxon>
        <taxon>Sordariomycetes</taxon>
        <taxon>Hypocreomycetidae</taxon>
        <taxon>Hypocreales</taxon>
        <taxon>Bionectriaceae</taxon>
        <taxon>Clonostachys</taxon>
    </lineage>
</organism>
<name>A0A9N9V9P7_9HYPO</name>
<sequence>MEPPGTPTIIAWEGSASSRSGGRTGDDQYGFRLTGLAAPIEALHAITDTPYVVRHPTDASSQ</sequence>
<gene>
    <name evidence="2" type="ORF">CRHIZ90672A_00016932</name>
</gene>
<dbReference type="EMBL" id="CABFNQ020000637">
    <property type="protein sequence ID" value="CAH0020178.1"/>
    <property type="molecule type" value="Genomic_DNA"/>
</dbReference>
<dbReference type="Proteomes" id="UP000696573">
    <property type="component" value="Unassembled WGS sequence"/>
</dbReference>
<reference evidence="2" key="1">
    <citation type="submission" date="2021-10" db="EMBL/GenBank/DDBJ databases">
        <authorList>
            <person name="Piombo E."/>
        </authorList>
    </citation>
    <scope>NUCLEOTIDE SEQUENCE</scope>
</reference>
<evidence type="ECO:0000313" key="3">
    <source>
        <dbReference type="Proteomes" id="UP000696573"/>
    </source>
</evidence>
<accession>A0A9N9V9P7</accession>
<dbReference type="AlphaFoldDB" id="A0A9N9V9P7"/>
<proteinExistence type="predicted"/>
<comment type="caution">
    <text evidence="2">The sequence shown here is derived from an EMBL/GenBank/DDBJ whole genome shotgun (WGS) entry which is preliminary data.</text>
</comment>
<evidence type="ECO:0000313" key="2">
    <source>
        <dbReference type="EMBL" id="CAH0020178.1"/>
    </source>
</evidence>
<protein>
    <submittedName>
        <fullName evidence="2">Uncharacterized protein</fullName>
    </submittedName>
</protein>
<evidence type="ECO:0000256" key="1">
    <source>
        <dbReference type="SAM" id="MobiDB-lite"/>
    </source>
</evidence>